<evidence type="ECO:0000313" key="2">
    <source>
        <dbReference type="EMBL" id="HIT16941.1"/>
    </source>
</evidence>
<keyword evidence="1" id="KW-0812">Transmembrane</keyword>
<dbReference type="AlphaFoldDB" id="A0A9D1G894"/>
<accession>A0A9D1G894</accession>
<evidence type="ECO:0000256" key="1">
    <source>
        <dbReference type="SAM" id="Phobius"/>
    </source>
</evidence>
<proteinExistence type="predicted"/>
<dbReference type="EMBL" id="DVKI01000032">
    <property type="protein sequence ID" value="HIT16941.1"/>
    <property type="molecule type" value="Genomic_DNA"/>
</dbReference>
<gene>
    <name evidence="2" type="ORF">IAD04_00990</name>
</gene>
<sequence>MLEKLKYHELTTNQSKAIRGGFLGLDVVTAFVILSMVSILIYKIFGCKMADITLPGGFKFKLQD</sequence>
<feature type="transmembrane region" description="Helical" evidence="1">
    <location>
        <begin position="20"/>
        <end position="42"/>
    </location>
</feature>
<reference evidence="2" key="2">
    <citation type="journal article" date="2021" name="PeerJ">
        <title>Extensive microbial diversity within the chicken gut microbiome revealed by metagenomics and culture.</title>
        <authorList>
            <person name="Gilroy R."/>
            <person name="Ravi A."/>
            <person name="Getino M."/>
            <person name="Pursley I."/>
            <person name="Horton D.L."/>
            <person name="Alikhan N.F."/>
            <person name="Baker D."/>
            <person name="Gharbi K."/>
            <person name="Hall N."/>
            <person name="Watson M."/>
            <person name="Adriaenssens E.M."/>
            <person name="Foster-Nyarko E."/>
            <person name="Jarju S."/>
            <person name="Secka A."/>
            <person name="Antonio M."/>
            <person name="Oren A."/>
            <person name="Chaudhuri R.R."/>
            <person name="La Ragione R."/>
            <person name="Hildebrand F."/>
            <person name="Pallen M.J."/>
        </authorList>
    </citation>
    <scope>NUCLEOTIDE SEQUENCE</scope>
    <source>
        <strain evidence="2">14508</strain>
    </source>
</reference>
<keyword evidence="1" id="KW-1133">Transmembrane helix</keyword>
<comment type="caution">
    <text evidence="2">The sequence shown here is derived from an EMBL/GenBank/DDBJ whole genome shotgun (WGS) entry which is preliminary data.</text>
</comment>
<reference evidence="2" key="1">
    <citation type="submission" date="2020-10" db="EMBL/GenBank/DDBJ databases">
        <authorList>
            <person name="Gilroy R."/>
        </authorList>
    </citation>
    <scope>NUCLEOTIDE SEQUENCE</scope>
    <source>
        <strain evidence="2">14508</strain>
    </source>
</reference>
<evidence type="ECO:0000313" key="3">
    <source>
        <dbReference type="Proteomes" id="UP000886893"/>
    </source>
</evidence>
<protein>
    <submittedName>
        <fullName evidence="2">Uncharacterized protein</fullName>
    </submittedName>
</protein>
<keyword evidence="1" id="KW-0472">Membrane</keyword>
<dbReference type="Proteomes" id="UP000886893">
    <property type="component" value="Unassembled WGS sequence"/>
</dbReference>
<organism evidence="2 3">
    <name type="scientific">Candidatus Caccosoma faecigallinarum</name>
    <dbReference type="NCBI Taxonomy" id="2840720"/>
    <lineage>
        <taxon>Bacteria</taxon>
        <taxon>Bacillati</taxon>
        <taxon>Bacillota</taxon>
        <taxon>Bacillota incertae sedis</taxon>
        <taxon>Candidatus Caccosoma</taxon>
    </lineage>
</organism>
<name>A0A9D1G894_9FIRM</name>